<name>A0A4V6A4X2_STECR</name>
<keyword evidence="2" id="KW-1185">Reference proteome</keyword>
<sequence length="79" mass="9105">MSALAVNTQNSHKNFKKIYETMSICLFGGAERRLETYFETETSRNSARDPVDCAIHIDGFNINVEQTIKLQMQQPQTFF</sequence>
<comment type="caution">
    <text evidence="1">The sequence shown here is derived from an EMBL/GenBank/DDBJ whole genome shotgun (WGS) entry which is preliminary data.</text>
</comment>
<dbReference type="Proteomes" id="UP000298663">
    <property type="component" value="Unassembled WGS sequence"/>
</dbReference>
<dbReference type="EMBL" id="AZBU02000003">
    <property type="protein sequence ID" value="TKR88615.1"/>
    <property type="molecule type" value="Genomic_DNA"/>
</dbReference>
<reference evidence="1 2" key="2">
    <citation type="journal article" date="2019" name="G3 (Bethesda)">
        <title>Hybrid Assembly of the Genome of the Entomopathogenic Nematode Steinernema carpocapsae Identifies the X-Chromosome.</title>
        <authorList>
            <person name="Serra L."/>
            <person name="Macchietto M."/>
            <person name="Macias-Munoz A."/>
            <person name="McGill C.J."/>
            <person name="Rodriguez I.M."/>
            <person name="Rodriguez B."/>
            <person name="Murad R."/>
            <person name="Mortazavi A."/>
        </authorList>
    </citation>
    <scope>NUCLEOTIDE SEQUENCE [LARGE SCALE GENOMIC DNA]</scope>
    <source>
        <strain evidence="1 2">ALL</strain>
    </source>
</reference>
<organism evidence="1 2">
    <name type="scientific">Steinernema carpocapsae</name>
    <name type="common">Entomopathogenic nematode</name>
    <dbReference type="NCBI Taxonomy" id="34508"/>
    <lineage>
        <taxon>Eukaryota</taxon>
        <taxon>Metazoa</taxon>
        <taxon>Ecdysozoa</taxon>
        <taxon>Nematoda</taxon>
        <taxon>Chromadorea</taxon>
        <taxon>Rhabditida</taxon>
        <taxon>Tylenchina</taxon>
        <taxon>Panagrolaimomorpha</taxon>
        <taxon>Strongyloidoidea</taxon>
        <taxon>Steinernematidae</taxon>
        <taxon>Steinernema</taxon>
    </lineage>
</organism>
<dbReference type="AlphaFoldDB" id="A0A4V6A4X2"/>
<evidence type="ECO:0000313" key="1">
    <source>
        <dbReference type="EMBL" id="TKR88615.1"/>
    </source>
</evidence>
<evidence type="ECO:0000313" key="2">
    <source>
        <dbReference type="Proteomes" id="UP000298663"/>
    </source>
</evidence>
<accession>A0A4V6A4X2</accession>
<protein>
    <submittedName>
        <fullName evidence="1">Uncharacterized protein</fullName>
    </submittedName>
</protein>
<proteinExistence type="predicted"/>
<reference evidence="1 2" key="1">
    <citation type="journal article" date="2015" name="Genome Biol.">
        <title>Comparative genomics of Steinernema reveals deeply conserved gene regulatory networks.</title>
        <authorList>
            <person name="Dillman A.R."/>
            <person name="Macchietto M."/>
            <person name="Porter C.F."/>
            <person name="Rogers A."/>
            <person name="Williams B."/>
            <person name="Antoshechkin I."/>
            <person name="Lee M.M."/>
            <person name="Goodwin Z."/>
            <person name="Lu X."/>
            <person name="Lewis E.E."/>
            <person name="Goodrich-Blair H."/>
            <person name="Stock S.P."/>
            <person name="Adams B.J."/>
            <person name="Sternberg P.W."/>
            <person name="Mortazavi A."/>
        </authorList>
    </citation>
    <scope>NUCLEOTIDE SEQUENCE [LARGE SCALE GENOMIC DNA]</scope>
    <source>
        <strain evidence="1 2">ALL</strain>
    </source>
</reference>
<gene>
    <name evidence="1" type="ORF">L596_012827</name>
</gene>